<protein>
    <submittedName>
        <fullName evidence="1">Uncharacterized protein</fullName>
    </submittedName>
</protein>
<sequence length="285" mass="31917">MVVVRLQLVQICRPPPHEKGLSMSLRNGSGGGRGKIVRCGIAEPSGEPAPLGQKTRYNDGIFEKAFMTLFARKMEKFAAPAPAKSKNKNGWWEYDYESFVDVSKRVMQGRSRLQQQQVVREVLLSMLPPGAPAQFRRLFPPTKWAAEFNAALTVPFFHWLVGPSEVVEVEVNGLKQKSGVHIKKCRYLENSGCVGMCVNMCKIPTQDFFTKEFGLPLTMIPNFEDMSCDMVYGQVPPPFEEDPVSKQHCYGEICSMANPSSSVCPKLQVQEEEYSSILARESILS</sequence>
<gene>
    <name evidence="1" type="ORF">L6164_028374</name>
</gene>
<dbReference type="EMBL" id="CM039436">
    <property type="protein sequence ID" value="KAI4315579.1"/>
    <property type="molecule type" value="Genomic_DNA"/>
</dbReference>
<evidence type="ECO:0000313" key="1">
    <source>
        <dbReference type="EMBL" id="KAI4315579.1"/>
    </source>
</evidence>
<organism evidence="1 2">
    <name type="scientific">Bauhinia variegata</name>
    <name type="common">Purple orchid tree</name>
    <name type="synonym">Phanera variegata</name>
    <dbReference type="NCBI Taxonomy" id="167791"/>
    <lineage>
        <taxon>Eukaryota</taxon>
        <taxon>Viridiplantae</taxon>
        <taxon>Streptophyta</taxon>
        <taxon>Embryophyta</taxon>
        <taxon>Tracheophyta</taxon>
        <taxon>Spermatophyta</taxon>
        <taxon>Magnoliopsida</taxon>
        <taxon>eudicotyledons</taxon>
        <taxon>Gunneridae</taxon>
        <taxon>Pentapetalae</taxon>
        <taxon>rosids</taxon>
        <taxon>fabids</taxon>
        <taxon>Fabales</taxon>
        <taxon>Fabaceae</taxon>
        <taxon>Cercidoideae</taxon>
        <taxon>Cercideae</taxon>
        <taxon>Bauhiniinae</taxon>
        <taxon>Bauhinia</taxon>
    </lineage>
</organism>
<accession>A0ACB9LW71</accession>
<reference evidence="1 2" key="1">
    <citation type="journal article" date="2022" name="DNA Res.">
        <title>Chromosomal-level genome assembly of the orchid tree Bauhinia variegata (Leguminosae; Cercidoideae) supports the allotetraploid origin hypothesis of Bauhinia.</title>
        <authorList>
            <person name="Zhong Y."/>
            <person name="Chen Y."/>
            <person name="Zheng D."/>
            <person name="Pang J."/>
            <person name="Liu Y."/>
            <person name="Luo S."/>
            <person name="Meng S."/>
            <person name="Qian L."/>
            <person name="Wei D."/>
            <person name="Dai S."/>
            <person name="Zhou R."/>
        </authorList>
    </citation>
    <scope>NUCLEOTIDE SEQUENCE [LARGE SCALE GENOMIC DNA]</scope>
    <source>
        <strain evidence="1">BV-YZ2020</strain>
    </source>
</reference>
<comment type="caution">
    <text evidence="1">The sequence shown here is derived from an EMBL/GenBank/DDBJ whole genome shotgun (WGS) entry which is preliminary data.</text>
</comment>
<proteinExistence type="predicted"/>
<evidence type="ECO:0000313" key="2">
    <source>
        <dbReference type="Proteomes" id="UP000828941"/>
    </source>
</evidence>
<keyword evidence="2" id="KW-1185">Reference proteome</keyword>
<name>A0ACB9LW71_BAUVA</name>
<dbReference type="Proteomes" id="UP000828941">
    <property type="component" value="Chromosome 11"/>
</dbReference>